<dbReference type="OrthoDB" id="6276154at2"/>
<dbReference type="InterPro" id="IPR039426">
    <property type="entry name" value="TonB-dep_rcpt-like"/>
</dbReference>
<keyword evidence="13" id="KW-0675">Receptor</keyword>
<protein>
    <submittedName>
        <fullName evidence="13">Iron complex outermembrane receptor protein</fullName>
    </submittedName>
</protein>
<evidence type="ECO:0000256" key="4">
    <source>
        <dbReference type="ARBA" id="ARBA00022692"/>
    </source>
</evidence>
<evidence type="ECO:0000256" key="1">
    <source>
        <dbReference type="ARBA" id="ARBA00004571"/>
    </source>
</evidence>
<evidence type="ECO:0000256" key="5">
    <source>
        <dbReference type="ARBA" id="ARBA00023077"/>
    </source>
</evidence>
<feature type="signal peptide" evidence="10">
    <location>
        <begin position="1"/>
        <end position="31"/>
    </location>
</feature>
<gene>
    <name evidence="13" type="ORF">EC844_11183</name>
</gene>
<evidence type="ECO:0000256" key="7">
    <source>
        <dbReference type="ARBA" id="ARBA00023237"/>
    </source>
</evidence>
<feature type="domain" description="TonB-dependent receptor plug" evidence="12">
    <location>
        <begin position="63"/>
        <end position="175"/>
    </location>
</feature>
<organism evidence="13 14">
    <name type="scientific">Acinetobacter calcoaceticus</name>
    <dbReference type="NCBI Taxonomy" id="471"/>
    <lineage>
        <taxon>Bacteria</taxon>
        <taxon>Pseudomonadati</taxon>
        <taxon>Pseudomonadota</taxon>
        <taxon>Gammaproteobacteria</taxon>
        <taxon>Moraxellales</taxon>
        <taxon>Moraxellaceae</taxon>
        <taxon>Acinetobacter</taxon>
        <taxon>Acinetobacter calcoaceticus/baumannii complex</taxon>
    </lineage>
</organism>
<dbReference type="CDD" id="cd01347">
    <property type="entry name" value="ligand_gated_channel"/>
    <property type="match status" value="1"/>
</dbReference>
<dbReference type="GO" id="GO:0009279">
    <property type="term" value="C:cell outer membrane"/>
    <property type="evidence" value="ECO:0007669"/>
    <property type="project" value="UniProtKB-SubCell"/>
</dbReference>
<feature type="chain" id="PRO_5020407982" evidence="10">
    <location>
        <begin position="32"/>
        <end position="886"/>
    </location>
</feature>
<keyword evidence="14" id="KW-1185">Reference proteome</keyword>
<dbReference type="InterPro" id="IPR012910">
    <property type="entry name" value="Plug_dom"/>
</dbReference>
<evidence type="ECO:0000256" key="8">
    <source>
        <dbReference type="PROSITE-ProRule" id="PRU01360"/>
    </source>
</evidence>
<dbReference type="PROSITE" id="PS52016">
    <property type="entry name" value="TONB_DEPENDENT_REC_3"/>
    <property type="match status" value="1"/>
</dbReference>
<accession>A0A4R1Y3Z7</accession>
<proteinExistence type="inferred from homology"/>
<evidence type="ECO:0000256" key="9">
    <source>
        <dbReference type="RuleBase" id="RU003357"/>
    </source>
</evidence>
<evidence type="ECO:0000256" key="6">
    <source>
        <dbReference type="ARBA" id="ARBA00023136"/>
    </source>
</evidence>
<dbReference type="Gene3D" id="2.170.130.10">
    <property type="entry name" value="TonB-dependent receptor, plug domain"/>
    <property type="match status" value="1"/>
</dbReference>
<comment type="similarity">
    <text evidence="8 9">Belongs to the TonB-dependent receptor family.</text>
</comment>
<evidence type="ECO:0000313" key="14">
    <source>
        <dbReference type="Proteomes" id="UP000294963"/>
    </source>
</evidence>
<keyword evidence="4 8" id="KW-0812">Transmembrane</keyword>
<sequence>MQQKKSINAITKAIRQGLGLSLSLMSALIYAEESEPKLEQAPPEAAVQKITITGSSIKGIAAQSASPITIVKTQDLAKQGVTTVEEALSGIAANQSTFVAANNVGTSGTPGSTADLRSLGTNKTLVLLNGRRLANTPYDTSTVDLSTLPLALIDRIEVLKDGASAVYGTDAIGGVINFITKKEYSGAGATVESSIPKGAGGKTQQYSFFAGYGDLDQQGYNIFAALNYRHQDTVLANQREVSRRGGVLPELDLNLTSGGSFPANIAGIGNPYAELGCGDNPDNKNELGYCRYNTQTKIGIVPETTSTSMLLKGTYKINDDLNAIFEYVHAEDKMTTIIAEDVMLGGGSDYFIDGSSPYYPGNGITPGMDGVDGQAVSLNLRSQAGQRVSERLAKSDRVLTGLEGQLGRWDLNTAIQYAHSVGEDSFISGYVNNQQVRDDLANGTLNPFAPSDDPDYWNRLQISGQSQQADLKSLNFDLTLSRPIYTLPAGDVGFAIGTNYRKDDWRSSQNAQINQLVEGAGVDPTSEDDKGSRDLKAIYTEFQIPILKDLSAQIATRYDHYSDFGGSFNPKLALRWQPSKALMFRGSFSTGFRAPSLNELNANTMRTNTKGNWNDPILCAGGEATAAGSQVRDCNAQFDTQFGGNKELQPEKSSSFNLGVVYEPIKNLVLSADYFNIKVENQINFIAESAIFKNPEKYADRFIRNPDQSLAYIDQQYMNLGETQTSGIDFAVQWRSPMTEYGRLGLSLDGTYVDRYKFQTEKNAAWHNAVGRYDEELGSVVPRWKHNANLNWNFEDWHLNLQQTFFKGYLDQNASDQNHLVKDYALYNLSGTYAGFKNLELTLGIKNLFDKDPPASNVISNAQYGYDPRYSDPMGRVFFGRANYKF</sequence>
<evidence type="ECO:0000256" key="2">
    <source>
        <dbReference type="ARBA" id="ARBA00022448"/>
    </source>
</evidence>
<feature type="domain" description="TonB-dependent receptor-like beta-barrel" evidence="11">
    <location>
        <begin position="390"/>
        <end position="848"/>
    </location>
</feature>
<dbReference type="SUPFAM" id="SSF56935">
    <property type="entry name" value="Porins"/>
    <property type="match status" value="1"/>
</dbReference>
<keyword evidence="10" id="KW-0732">Signal</keyword>
<dbReference type="InterPro" id="IPR000531">
    <property type="entry name" value="Beta-barrel_TonB"/>
</dbReference>
<dbReference type="Pfam" id="PF00593">
    <property type="entry name" value="TonB_dep_Rec_b-barrel"/>
    <property type="match status" value="1"/>
</dbReference>
<dbReference type="AlphaFoldDB" id="A0A4R1Y3Z7"/>
<dbReference type="Proteomes" id="UP000294963">
    <property type="component" value="Unassembled WGS sequence"/>
</dbReference>
<comment type="caution">
    <text evidence="13">The sequence shown here is derived from an EMBL/GenBank/DDBJ whole genome shotgun (WGS) entry which is preliminary data.</text>
</comment>
<keyword evidence="5 9" id="KW-0798">TonB box</keyword>
<reference evidence="13 14" key="1">
    <citation type="submission" date="2019-03" db="EMBL/GenBank/DDBJ databases">
        <title>Genomic analyses of the natural microbiome of Caenorhabditis elegans.</title>
        <authorList>
            <person name="Samuel B."/>
        </authorList>
    </citation>
    <scope>NUCLEOTIDE SEQUENCE [LARGE SCALE GENOMIC DNA]</scope>
    <source>
        <strain evidence="13 14">JUb89</strain>
    </source>
</reference>
<keyword evidence="6 8" id="KW-0472">Membrane</keyword>
<keyword evidence="7 8" id="KW-0998">Cell outer membrane</keyword>
<name>A0A4R1Y3Z7_ACICA</name>
<dbReference type="PANTHER" id="PTHR47234">
    <property type="match status" value="1"/>
</dbReference>
<dbReference type="InterPro" id="IPR036942">
    <property type="entry name" value="Beta-barrel_TonB_sf"/>
</dbReference>
<dbReference type="Pfam" id="PF07715">
    <property type="entry name" value="Plug"/>
    <property type="match status" value="1"/>
</dbReference>
<dbReference type="InterPro" id="IPR037066">
    <property type="entry name" value="Plug_dom_sf"/>
</dbReference>
<keyword evidence="3 8" id="KW-1134">Transmembrane beta strand</keyword>
<evidence type="ECO:0000313" key="13">
    <source>
        <dbReference type="EMBL" id="TCM66793.1"/>
    </source>
</evidence>
<dbReference type="PANTHER" id="PTHR47234:SF2">
    <property type="entry name" value="TONB-DEPENDENT RECEPTOR"/>
    <property type="match status" value="1"/>
</dbReference>
<comment type="subcellular location">
    <subcellularLocation>
        <location evidence="1 8">Cell outer membrane</location>
        <topology evidence="1 8">Multi-pass membrane protein</topology>
    </subcellularLocation>
</comment>
<keyword evidence="2 8" id="KW-0813">Transport</keyword>
<dbReference type="Gene3D" id="2.40.170.20">
    <property type="entry name" value="TonB-dependent receptor, beta-barrel domain"/>
    <property type="match status" value="1"/>
</dbReference>
<evidence type="ECO:0000256" key="3">
    <source>
        <dbReference type="ARBA" id="ARBA00022452"/>
    </source>
</evidence>
<dbReference type="EMBL" id="SLVJ01000011">
    <property type="protein sequence ID" value="TCM66793.1"/>
    <property type="molecule type" value="Genomic_DNA"/>
</dbReference>
<evidence type="ECO:0000259" key="11">
    <source>
        <dbReference type="Pfam" id="PF00593"/>
    </source>
</evidence>
<evidence type="ECO:0000259" key="12">
    <source>
        <dbReference type="Pfam" id="PF07715"/>
    </source>
</evidence>
<evidence type="ECO:0000256" key="10">
    <source>
        <dbReference type="SAM" id="SignalP"/>
    </source>
</evidence>